<gene>
    <name evidence="1" type="ORF">TTAC_LOCUS3011</name>
</gene>
<dbReference type="InterPro" id="IPR002903">
    <property type="entry name" value="RsmH"/>
</dbReference>
<proteinExistence type="predicted"/>
<dbReference type="PANTHER" id="PTHR11265">
    <property type="entry name" value="S-ADENOSYL-METHYLTRANSFERASE MRAW"/>
    <property type="match status" value="1"/>
</dbReference>
<keyword evidence="2" id="KW-1185">Reference proteome</keyword>
<dbReference type="EMBL" id="UYWX01001800">
    <property type="protein sequence ID" value="VDM21742.1"/>
    <property type="molecule type" value="Genomic_DNA"/>
</dbReference>
<accession>A0A3P7GH63</accession>
<evidence type="ECO:0008006" key="3">
    <source>
        <dbReference type="Google" id="ProtNLM"/>
    </source>
</evidence>
<dbReference type="PANTHER" id="PTHR11265:SF0">
    <property type="entry name" value="12S RRNA N4-METHYLCYTIDINE METHYLTRANSFERASE"/>
    <property type="match status" value="1"/>
</dbReference>
<dbReference type="GO" id="GO:0070475">
    <property type="term" value="P:rRNA base methylation"/>
    <property type="evidence" value="ECO:0007669"/>
    <property type="project" value="TreeGrafter"/>
</dbReference>
<dbReference type="SUPFAM" id="SSF53335">
    <property type="entry name" value="S-adenosyl-L-methionine-dependent methyltransferases"/>
    <property type="match status" value="1"/>
</dbReference>
<dbReference type="Proteomes" id="UP000274429">
    <property type="component" value="Unassembled WGS sequence"/>
</dbReference>
<dbReference type="Gene3D" id="3.40.50.150">
    <property type="entry name" value="Vaccinia Virus protein VP39"/>
    <property type="match status" value="1"/>
</dbReference>
<dbReference type="AlphaFoldDB" id="A0A3P7GH63"/>
<name>A0A3P7GH63_HYDTA</name>
<dbReference type="OrthoDB" id="16290at2759"/>
<sequence>MATQIFLALRIFVNDELNELCVGLEAAHRLLRPSGRAAVISFHSLEDRLVKRAFAMQGYHAHGLAQRLADSSSVKSPYGHFWREQRPNLWRQVAGPIRPTSAEVLVNRRSRSAKLRVGEKTLGE</sequence>
<protein>
    <recommendedName>
        <fullName evidence="3">16S rRNA (Cytosine(1402)-N(4))-methyltransferase</fullName>
    </recommendedName>
</protein>
<dbReference type="InterPro" id="IPR029063">
    <property type="entry name" value="SAM-dependent_MTases_sf"/>
</dbReference>
<evidence type="ECO:0000313" key="1">
    <source>
        <dbReference type="EMBL" id="VDM21742.1"/>
    </source>
</evidence>
<evidence type="ECO:0000313" key="2">
    <source>
        <dbReference type="Proteomes" id="UP000274429"/>
    </source>
</evidence>
<reference evidence="1 2" key="1">
    <citation type="submission" date="2018-11" db="EMBL/GenBank/DDBJ databases">
        <authorList>
            <consortium name="Pathogen Informatics"/>
        </authorList>
    </citation>
    <scope>NUCLEOTIDE SEQUENCE [LARGE SCALE GENOMIC DNA]</scope>
</reference>
<dbReference type="GO" id="GO:0071424">
    <property type="term" value="F:rRNA (cytosine-N4-)-methyltransferase activity"/>
    <property type="evidence" value="ECO:0007669"/>
    <property type="project" value="TreeGrafter"/>
</dbReference>
<organism evidence="1 2">
    <name type="scientific">Hydatigena taeniaeformis</name>
    <name type="common">Feline tapeworm</name>
    <name type="synonym">Taenia taeniaeformis</name>
    <dbReference type="NCBI Taxonomy" id="6205"/>
    <lineage>
        <taxon>Eukaryota</taxon>
        <taxon>Metazoa</taxon>
        <taxon>Spiralia</taxon>
        <taxon>Lophotrochozoa</taxon>
        <taxon>Platyhelminthes</taxon>
        <taxon>Cestoda</taxon>
        <taxon>Eucestoda</taxon>
        <taxon>Cyclophyllidea</taxon>
        <taxon>Taeniidae</taxon>
        <taxon>Hydatigera</taxon>
    </lineage>
</organism>
<dbReference type="Pfam" id="PF01795">
    <property type="entry name" value="Methyltransf_5"/>
    <property type="match status" value="1"/>
</dbReference>